<protein>
    <submittedName>
        <fullName evidence="2">Diguanylate cyclase (GGDEF) domain-containing protein</fullName>
    </submittedName>
</protein>
<dbReference type="Pfam" id="PF00990">
    <property type="entry name" value="GGDEF"/>
    <property type="match status" value="1"/>
</dbReference>
<dbReference type="EMBL" id="OANT01000019">
    <property type="protein sequence ID" value="SNX46763.1"/>
    <property type="molecule type" value="Genomic_DNA"/>
</dbReference>
<reference evidence="3" key="1">
    <citation type="submission" date="2016-09" db="EMBL/GenBank/DDBJ databases">
        <authorList>
            <person name="Varghese N."/>
            <person name="Submissions S."/>
        </authorList>
    </citation>
    <scope>NUCLEOTIDE SEQUENCE [LARGE SCALE GENOMIC DNA]</scope>
    <source>
        <strain evidence="3">ANC 4466</strain>
    </source>
</reference>
<dbReference type="Proteomes" id="UP000219042">
    <property type="component" value="Unassembled WGS sequence"/>
</dbReference>
<dbReference type="CDD" id="cd01949">
    <property type="entry name" value="GGDEF"/>
    <property type="match status" value="1"/>
</dbReference>
<sequence length="486" mass="56672">MHSLDSVQLFNLAPLPMLLEDLSELKHLFDEWRGAGIEDIFSYVQSDPLRMDACLQHIKILQINQKALNLFAANNQQQLSEHLNQIFKDEMLIALLQQYILLWQTQAPSSIETICLSLNGKRLELLLHLLILPGHEHDLSRVFITAEDLSPHREAQKIEKRHRLFAEGMFKYSPASLWVEDFSRIKMRLDHLRNIGIEDFRTFLDVHPEFIEQCMSDIILIDVNQATIDLFAASSKEELIQNLDRVFCGEMRNTFREQLIELWQGNIHHRREAVNYALDGNIRNVLLQFSVFPGYEEDWAMVQVSLTDITARKKAEAYLEYLGKHDVLTKLFNRSFYTEEIHRLNRSIIRPISCIYLDMNGLKIINDQLGHDIGDGLLRRVGDILNQAISAPHTVSRIGGDEFVILMLGANEQVVETTIQTINELFHIDNQYYSSLPIHMAIGYATSEENENIEHMIKRADHKMYEDKQRYYQEKELFEPKKDREI</sequence>
<dbReference type="InterPro" id="IPR052155">
    <property type="entry name" value="Biofilm_reg_signaling"/>
</dbReference>
<dbReference type="InterPro" id="IPR000160">
    <property type="entry name" value="GGDEF_dom"/>
</dbReference>
<evidence type="ECO:0000313" key="2">
    <source>
        <dbReference type="EMBL" id="SNX46763.1"/>
    </source>
</evidence>
<proteinExistence type="predicted"/>
<dbReference type="RefSeq" id="WP_097080485.1">
    <property type="nucleotide sequence ID" value="NZ_BAABHT010000018.1"/>
</dbReference>
<dbReference type="InterPro" id="IPR029787">
    <property type="entry name" value="Nucleotide_cyclase"/>
</dbReference>
<evidence type="ECO:0000313" key="3">
    <source>
        <dbReference type="Proteomes" id="UP000219042"/>
    </source>
</evidence>
<dbReference type="SMART" id="SM00267">
    <property type="entry name" value="GGDEF"/>
    <property type="match status" value="1"/>
</dbReference>
<dbReference type="InterPro" id="IPR035965">
    <property type="entry name" value="PAS-like_dom_sf"/>
</dbReference>
<name>A0A240EEQ6_9GAMM</name>
<gene>
    <name evidence="2" type="ORF">SAMN05421731_1195</name>
</gene>
<dbReference type="Gene3D" id="3.30.450.20">
    <property type="entry name" value="PAS domain"/>
    <property type="match status" value="1"/>
</dbReference>
<dbReference type="Gene3D" id="3.30.70.270">
    <property type="match status" value="1"/>
</dbReference>
<organism evidence="2 3">
    <name type="scientific">Acinetobacter puyangensis</name>
    <dbReference type="NCBI Taxonomy" id="1096779"/>
    <lineage>
        <taxon>Bacteria</taxon>
        <taxon>Pseudomonadati</taxon>
        <taxon>Pseudomonadota</taxon>
        <taxon>Gammaproteobacteria</taxon>
        <taxon>Moraxellales</taxon>
        <taxon>Moraxellaceae</taxon>
        <taxon>Acinetobacter</taxon>
    </lineage>
</organism>
<dbReference type="PROSITE" id="PS50887">
    <property type="entry name" value="GGDEF"/>
    <property type="match status" value="1"/>
</dbReference>
<dbReference type="PANTHER" id="PTHR44757:SF2">
    <property type="entry name" value="BIOFILM ARCHITECTURE MAINTENANCE PROTEIN MBAA"/>
    <property type="match status" value="1"/>
</dbReference>
<dbReference type="OrthoDB" id="9812260at2"/>
<dbReference type="SUPFAM" id="SSF55073">
    <property type="entry name" value="Nucleotide cyclase"/>
    <property type="match status" value="1"/>
</dbReference>
<feature type="domain" description="GGDEF" evidence="1">
    <location>
        <begin position="350"/>
        <end position="480"/>
    </location>
</feature>
<dbReference type="NCBIfam" id="TIGR00254">
    <property type="entry name" value="GGDEF"/>
    <property type="match status" value="1"/>
</dbReference>
<keyword evidence="3" id="KW-1185">Reference proteome</keyword>
<dbReference type="AlphaFoldDB" id="A0A240EEQ6"/>
<accession>A0A240EEQ6</accession>
<evidence type="ECO:0000259" key="1">
    <source>
        <dbReference type="PROSITE" id="PS50887"/>
    </source>
</evidence>
<dbReference type="SUPFAM" id="SSF55785">
    <property type="entry name" value="PYP-like sensor domain (PAS domain)"/>
    <property type="match status" value="1"/>
</dbReference>
<dbReference type="PANTHER" id="PTHR44757">
    <property type="entry name" value="DIGUANYLATE CYCLASE DGCP"/>
    <property type="match status" value="1"/>
</dbReference>
<dbReference type="InterPro" id="IPR043128">
    <property type="entry name" value="Rev_trsase/Diguanyl_cyclase"/>
</dbReference>